<dbReference type="Proteomes" id="UP000001208">
    <property type="component" value="Chromosome"/>
</dbReference>
<accession>B3QSG5</accession>
<dbReference type="STRING" id="517418.Ctha_0085"/>
<feature type="domain" description="DUF4412" evidence="1">
    <location>
        <begin position="23"/>
        <end position="210"/>
    </location>
</feature>
<evidence type="ECO:0000259" key="1">
    <source>
        <dbReference type="Pfam" id="PF14371"/>
    </source>
</evidence>
<dbReference type="AlphaFoldDB" id="B3QSG5"/>
<keyword evidence="3" id="KW-1185">Reference proteome</keyword>
<gene>
    <name evidence="2" type="ordered locus">Ctha_0085</name>
</gene>
<dbReference type="KEGG" id="cts:Ctha_0085"/>
<evidence type="ECO:0000313" key="3">
    <source>
        <dbReference type="Proteomes" id="UP000001208"/>
    </source>
</evidence>
<dbReference type="eggNOG" id="ENOG5032XXI">
    <property type="taxonomic scope" value="Bacteria"/>
</dbReference>
<proteinExistence type="predicted"/>
<protein>
    <recommendedName>
        <fullName evidence="1">DUF4412 domain-containing protein</fullName>
    </recommendedName>
</protein>
<name>B3QSG5_CHLT3</name>
<dbReference type="EMBL" id="CP001100">
    <property type="protein sequence ID" value="ACF12556.1"/>
    <property type="molecule type" value="Genomic_DNA"/>
</dbReference>
<organism evidence="2 3">
    <name type="scientific">Chloroherpeton thalassium (strain ATCC 35110 / GB-78)</name>
    <dbReference type="NCBI Taxonomy" id="517418"/>
    <lineage>
        <taxon>Bacteria</taxon>
        <taxon>Pseudomonadati</taxon>
        <taxon>Chlorobiota</taxon>
        <taxon>Chlorobiia</taxon>
        <taxon>Chlorobiales</taxon>
        <taxon>Chloroherpetonaceae</taxon>
        <taxon>Chloroherpeton</taxon>
    </lineage>
</organism>
<dbReference type="HOGENOM" id="CLU_088873_0_0_10"/>
<reference evidence="2 3" key="1">
    <citation type="submission" date="2008-06" db="EMBL/GenBank/DDBJ databases">
        <title>Complete sequence of Chloroherpeton thalassium ATCC 35110.</title>
        <authorList>
            <consortium name="US DOE Joint Genome Institute"/>
            <person name="Lucas S."/>
            <person name="Copeland A."/>
            <person name="Lapidus A."/>
            <person name="Glavina del Rio T."/>
            <person name="Dalin E."/>
            <person name="Tice H."/>
            <person name="Bruce D."/>
            <person name="Goodwin L."/>
            <person name="Pitluck S."/>
            <person name="Schmutz J."/>
            <person name="Larimer F."/>
            <person name="Land M."/>
            <person name="Hauser L."/>
            <person name="Kyrpides N."/>
            <person name="Mikhailova N."/>
            <person name="Liu Z."/>
            <person name="Li T."/>
            <person name="Zhao F."/>
            <person name="Overmann J."/>
            <person name="Bryant D.A."/>
            <person name="Richardson P."/>
        </authorList>
    </citation>
    <scope>NUCLEOTIDE SEQUENCE [LARGE SCALE GENOMIC DNA]</scope>
    <source>
        <strain evidence="3">ATCC 35110 / GB-78</strain>
    </source>
</reference>
<evidence type="ECO:0000313" key="2">
    <source>
        <dbReference type="EMBL" id="ACF12556.1"/>
    </source>
</evidence>
<dbReference type="OrthoDB" id="1523669at2"/>
<sequence length="245" mass="28113">MNKSIFYFFAIFLFVSNAAYGQFEGIINIKMTAEEGEHINTIYLSNNNFRSELSFKIPGVGERTAITIRNAKQPNTIYTLNPEAKTYSELKFEAQITEDDSYESDDEDTKIEKLGQEKILGYNCNHIRISGYEGVSEFWLTKDVLDWNTFFKLQGSAEEENPELEKQLEKLGIVGFPMKIIDHETNTTSEVTSIKKESLKASLFEIPSDYKKSESFNDDTMNKMNEMMEGWEEDMPAPADDDSED</sequence>
<dbReference type="RefSeq" id="WP_012498640.1">
    <property type="nucleotide sequence ID" value="NC_011026.1"/>
</dbReference>
<dbReference type="Pfam" id="PF14371">
    <property type="entry name" value="DUF4412"/>
    <property type="match status" value="1"/>
</dbReference>
<dbReference type="InterPro" id="IPR025524">
    <property type="entry name" value="DUF4412"/>
</dbReference>